<dbReference type="InterPro" id="IPR009683">
    <property type="entry name" value="Extensin-like_C"/>
</dbReference>
<organism evidence="2">
    <name type="scientific">marine sediment metagenome</name>
    <dbReference type="NCBI Taxonomy" id="412755"/>
    <lineage>
        <taxon>unclassified sequences</taxon>
        <taxon>metagenomes</taxon>
        <taxon>ecological metagenomes</taxon>
    </lineage>
</organism>
<comment type="caution">
    <text evidence="2">The sequence shown here is derived from an EMBL/GenBank/DDBJ whole genome shotgun (WGS) entry which is preliminary data.</text>
</comment>
<evidence type="ECO:0000259" key="1">
    <source>
        <dbReference type="Pfam" id="PF06904"/>
    </source>
</evidence>
<reference evidence="2" key="1">
    <citation type="journal article" date="2015" name="Nature">
        <title>Complex archaea that bridge the gap between prokaryotes and eukaryotes.</title>
        <authorList>
            <person name="Spang A."/>
            <person name="Saw J.H."/>
            <person name="Jorgensen S.L."/>
            <person name="Zaremba-Niedzwiedzka K."/>
            <person name="Martijn J."/>
            <person name="Lind A.E."/>
            <person name="van Eijk R."/>
            <person name="Schleper C."/>
            <person name="Guy L."/>
            <person name="Ettema T.J."/>
        </authorList>
    </citation>
    <scope>NUCLEOTIDE SEQUENCE</scope>
</reference>
<dbReference type="EMBL" id="LAZR01000023">
    <property type="protein sequence ID" value="KKO04328.1"/>
    <property type="molecule type" value="Genomic_DNA"/>
</dbReference>
<accession>A0A0F9VWH9</accession>
<proteinExistence type="predicted"/>
<name>A0A0F9VWH9_9ZZZZ</name>
<evidence type="ECO:0000313" key="2">
    <source>
        <dbReference type="EMBL" id="KKO04328.1"/>
    </source>
</evidence>
<gene>
    <name evidence="2" type="ORF">LCGC14_0086860</name>
</gene>
<protein>
    <recommendedName>
        <fullName evidence="1">Extensin-like C-terminal domain-containing protein</fullName>
    </recommendedName>
</protein>
<feature type="domain" description="Extensin-like C-terminal" evidence="1">
    <location>
        <begin position="58"/>
        <end position="231"/>
    </location>
</feature>
<dbReference type="AlphaFoldDB" id="A0A0F9VWH9"/>
<dbReference type="Pfam" id="PF06904">
    <property type="entry name" value="Extensin-like_C"/>
    <property type="match status" value="1"/>
</dbReference>
<sequence>MRSTLFILGLIALGVALQKGIIEVPRHWAPWAPLHIDDPITPVTKLKLSRLADDREGCLAALDTVPEGELSYTPLADYSPTASCPLTNIVRMQSSNVSFNQSFIATCPLALAWVMYERHALQPAAEEIMGSRVSQVNHVGSFACRNVYGRESGRRSEHATAEALDVIGFQFENGQRITLINNWDDEGEVGEFLRAARDGACDSFGNVLGPDYNAAHADHFHMGMRGFRLCR</sequence>